<name>A0AAE3MID3_9FLAO</name>
<evidence type="ECO:0000313" key="1">
    <source>
        <dbReference type="EMBL" id="MCX2718235.1"/>
    </source>
</evidence>
<protein>
    <submittedName>
        <fullName evidence="1">Thioredoxin family protein</fullName>
    </submittedName>
</protein>
<evidence type="ECO:0000313" key="2">
    <source>
        <dbReference type="Proteomes" id="UP001207116"/>
    </source>
</evidence>
<dbReference type="RefSeq" id="WP_266010229.1">
    <property type="nucleotide sequence ID" value="NZ_JAPFQP010000001.1"/>
</dbReference>
<keyword evidence="2" id="KW-1185">Reference proteome</keyword>
<comment type="caution">
    <text evidence="1">The sequence shown here is derived from an EMBL/GenBank/DDBJ whole genome shotgun (WGS) entry which is preliminary data.</text>
</comment>
<gene>
    <name evidence="1" type="ORF">OO016_01355</name>
</gene>
<dbReference type="InterPro" id="IPR036249">
    <property type="entry name" value="Thioredoxin-like_sf"/>
</dbReference>
<sequence>MTTDTELKKEIAYNIRAALPKATSYEDYRKLVLALAESGDTTGDKTVSYINYTLLNNRRMKRWDKTLKITDEQMKGIKAFSGKVIWLVLTESWCGDAAHTIPAMNKIAELNPGIDLKILQRDEHPKLMDHFLTNGARSIPKLIMLDANSLEVKGEWGPRPAVAGKMVAHYKKEHGKLTAEFREELQNWYNKDKGQETFNELITLLALENVGNSANL</sequence>
<organism evidence="1 2">
    <name type="scientific">Lentiprolixibacter aurantiacus</name>
    <dbReference type="NCBI Taxonomy" id="2993939"/>
    <lineage>
        <taxon>Bacteria</taxon>
        <taxon>Pseudomonadati</taxon>
        <taxon>Bacteroidota</taxon>
        <taxon>Flavobacteriia</taxon>
        <taxon>Flavobacteriales</taxon>
        <taxon>Flavobacteriaceae</taxon>
        <taxon>Lentiprolixibacter</taxon>
    </lineage>
</organism>
<dbReference type="SUPFAM" id="SSF52833">
    <property type="entry name" value="Thioredoxin-like"/>
    <property type="match status" value="1"/>
</dbReference>
<dbReference type="AlphaFoldDB" id="A0AAE3MID3"/>
<dbReference type="Gene3D" id="3.40.30.10">
    <property type="entry name" value="Glutaredoxin"/>
    <property type="match status" value="1"/>
</dbReference>
<accession>A0AAE3MID3</accession>
<reference evidence="1" key="1">
    <citation type="submission" date="2022-11" db="EMBL/GenBank/DDBJ databases">
        <title>The characterization of three novel Bacteroidetes species and genomic analysis of their roles in tidal elemental geochemical cycles.</title>
        <authorList>
            <person name="Ma K.-J."/>
        </authorList>
    </citation>
    <scope>NUCLEOTIDE SEQUENCE</scope>
    <source>
        <strain evidence="1">M415</strain>
    </source>
</reference>
<proteinExistence type="predicted"/>
<dbReference type="EMBL" id="JAPFQP010000001">
    <property type="protein sequence ID" value="MCX2718235.1"/>
    <property type="molecule type" value="Genomic_DNA"/>
</dbReference>
<dbReference type="Pfam" id="PF14595">
    <property type="entry name" value="Thioredoxin_9"/>
    <property type="match status" value="1"/>
</dbReference>
<dbReference type="Proteomes" id="UP001207116">
    <property type="component" value="Unassembled WGS sequence"/>
</dbReference>